<proteinExistence type="predicted"/>
<dbReference type="Pfam" id="PF13538">
    <property type="entry name" value="UvrD_C_2"/>
    <property type="match status" value="1"/>
</dbReference>
<evidence type="ECO:0000313" key="5">
    <source>
        <dbReference type="Proteomes" id="UP000636505"/>
    </source>
</evidence>
<evidence type="ECO:0000313" key="4">
    <source>
        <dbReference type="EMBL" id="MBE9080379.1"/>
    </source>
</evidence>
<name>A0A8J7AWX2_9CYAN</name>
<reference evidence="4" key="1">
    <citation type="submission" date="2020-10" db="EMBL/GenBank/DDBJ databases">
        <authorList>
            <person name="Castelo-Branco R."/>
            <person name="Eusebio N."/>
            <person name="Adriana R."/>
            <person name="Vieira A."/>
            <person name="Brugerolle De Fraissinette N."/>
            <person name="Rezende De Castro R."/>
            <person name="Schneider M.P."/>
            <person name="Vasconcelos V."/>
            <person name="Leao P.N."/>
        </authorList>
    </citation>
    <scope>NUCLEOTIDE SEQUENCE</scope>
    <source>
        <strain evidence="4">LEGE 07310</strain>
    </source>
</reference>
<comment type="caution">
    <text evidence="4">The sequence shown here is derived from an EMBL/GenBank/DDBJ whole genome shotgun (WGS) entry which is preliminary data.</text>
</comment>
<keyword evidence="1" id="KW-0547">Nucleotide-binding</keyword>
<dbReference type="GO" id="GO:0005524">
    <property type="term" value="F:ATP binding"/>
    <property type="evidence" value="ECO:0007669"/>
    <property type="project" value="UniProtKB-KW"/>
</dbReference>
<dbReference type="InterPro" id="IPR027785">
    <property type="entry name" value="UvrD-like_helicase_C"/>
</dbReference>
<accession>A0A8J7AWX2</accession>
<dbReference type="EMBL" id="JADEXG010000107">
    <property type="protein sequence ID" value="MBE9080379.1"/>
    <property type="molecule type" value="Genomic_DNA"/>
</dbReference>
<dbReference type="Gene3D" id="3.40.50.300">
    <property type="entry name" value="P-loop containing nucleotide triphosphate hydrolases"/>
    <property type="match status" value="3"/>
</dbReference>
<dbReference type="PANTHER" id="PTHR43788:SF6">
    <property type="entry name" value="DNA HELICASE B"/>
    <property type="match status" value="1"/>
</dbReference>
<feature type="domain" description="UvrD-like helicase C-terminal" evidence="3">
    <location>
        <begin position="392"/>
        <end position="442"/>
    </location>
</feature>
<evidence type="ECO:0000256" key="1">
    <source>
        <dbReference type="ARBA" id="ARBA00022741"/>
    </source>
</evidence>
<sequence>MIVLLVSSSPLAVSDIPQILPGIALNAQQWAALQALEAFVYSGEKLCLLTGYAGTGKTTLLQALMTRLRQQQDNRPIALTALSNKATKVLAAMAHRWGLEADCMTCCRLLGLRPAIDKETGKQRFEPDRERKNLATDYALVIVDECSMINQEMWELLVGSVSRLDRQTQLLFVGDPAQLPPVGEDESLCFQQIHQRADLTDVVRYGSSIGAFAAEVRMNLARPVLQLPPSDRTADNTEGIFVIPRQPWEKLLLRAFTSEAYQRNPDQVRVLAYTNRRVRQLNQMIRTAIYGDNSPRFVAGERLIANNSCLAKDGVILQTSEECEVVEAYQTKADGWQVWTLEIVTEEGRDRKLRVLHESEQARFKIVLRELSEKKQWQVFWDLKQFFHDVNYAYSLTVHKSQGSTFQDVFVDVPNLMLNRQVSERNQLCYVAFTRAAKRLFLLQFSSVAN</sequence>
<dbReference type="Pfam" id="PF13604">
    <property type="entry name" value="AAA_30"/>
    <property type="match status" value="1"/>
</dbReference>
<organism evidence="4 5">
    <name type="scientific">Vasconcelosia minhoensis LEGE 07310</name>
    <dbReference type="NCBI Taxonomy" id="915328"/>
    <lineage>
        <taxon>Bacteria</taxon>
        <taxon>Bacillati</taxon>
        <taxon>Cyanobacteriota</taxon>
        <taxon>Cyanophyceae</taxon>
        <taxon>Nodosilineales</taxon>
        <taxon>Cymatolegaceae</taxon>
        <taxon>Vasconcelosia</taxon>
        <taxon>Vasconcelosia minhoensis</taxon>
    </lineage>
</organism>
<dbReference type="InterPro" id="IPR050534">
    <property type="entry name" value="Coronavir_polyprotein_1ab"/>
</dbReference>
<dbReference type="AlphaFoldDB" id="A0A8J7AWX2"/>
<evidence type="ECO:0000259" key="3">
    <source>
        <dbReference type="Pfam" id="PF13538"/>
    </source>
</evidence>
<gene>
    <name evidence="4" type="ORF">IQ241_24335</name>
</gene>
<keyword evidence="5" id="KW-1185">Reference proteome</keyword>
<dbReference type="Proteomes" id="UP000636505">
    <property type="component" value="Unassembled WGS sequence"/>
</dbReference>
<protein>
    <submittedName>
        <fullName evidence="4">AAA family ATPase</fullName>
    </submittedName>
</protein>
<keyword evidence="2" id="KW-0067">ATP-binding</keyword>
<dbReference type="InterPro" id="IPR027417">
    <property type="entry name" value="P-loop_NTPase"/>
</dbReference>
<dbReference type="SUPFAM" id="SSF52540">
    <property type="entry name" value="P-loop containing nucleoside triphosphate hydrolases"/>
    <property type="match status" value="1"/>
</dbReference>
<dbReference type="CDD" id="cd18809">
    <property type="entry name" value="SF1_C_RecD"/>
    <property type="match status" value="1"/>
</dbReference>
<dbReference type="GO" id="GO:0003678">
    <property type="term" value="F:DNA helicase activity"/>
    <property type="evidence" value="ECO:0007669"/>
    <property type="project" value="UniProtKB-ARBA"/>
</dbReference>
<evidence type="ECO:0000256" key="2">
    <source>
        <dbReference type="ARBA" id="ARBA00022840"/>
    </source>
</evidence>
<dbReference type="PANTHER" id="PTHR43788">
    <property type="entry name" value="DNA2/NAM7 HELICASE FAMILY MEMBER"/>
    <property type="match status" value="1"/>
</dbReference>